<name>A0A7W9TGR7_9ACTN</name>
<comment type="caution">
    <text evidence="1">The sequence shown here is derived from an EMBL/GenBank/DDBJ whole genome shotgun (WGS) entry which is preliminary data.</text>
</comment>
<accession>A0A7W9TGR7</accession>
<sequence length="230" mass="24869">MFPHARESAGPARRAGTRPPVFPLRFDGWIAGIGTTSGARVVLGHWPRSPWGPFSDVMVEAADGRRLLLAPTGETADFVAGTYVFDEVRVVPVEVRIADRRHWTVTAPPLHLRFSTGRRSLPGLALRAVPGRLATRPGWIALWDRPARLLLGARTHGSARAGRHQWYGARDLHPVTSATVTYEGESLGALAPVEPPVRFGTGSTPRPPSLVRITTTVTVQQDRSTTGAAS</sequence>
<dbReference type="EMBL" id="JACHGV010000011">
    <property type="protein sequence ID" value="MBB6080379.1"/>
    <property type="molecule type" value="Genomic_DNA"/>
</dbReference>
<organism evidence="1 2">
    <name type="scientific">Streptomyces paradoxus</name>
    <dbReference type="NCBI Taxonomy" id="66375"/>
    <lineage>
        <taxon>Bacteria</taxon>
        <taxon>Bacillati</taxon>
        <taxon>Actinomycetota</taxon>
        <taxon>Actinomycetes</taxon>
        <taxon>Kitasatosporales</taxon>
        <taxon>Streptomycetaceae</taxon>
        <taxon>Streptomyces</taxon>
    </lineage>
</organism>
<dbReference type="Proteomes" id="UP000591537">
    <property type="component" value="Unassembled WGS sequence"/>
</dbReference>
<evidence type="ECO:0000313" key="2">
    <source>
        <dbReference type="Proteomes" id="UP000591537"/>
    </source>
</evidence>
<proteinExistence type="predicted"/>
<evidence type="ECO:0000313" key="1">
    <source>
        <dbReference type="EMBL" id="MBB6080379.1"/>
    </source>
</evidence>
<gene>
    <name evidence="1" type="ORF">HNR57_006328</name>
</gene>
<dbReference type="AlphaFoldDB" id="A0A7W9TGR7"/>
<protein>
    <submittedName>
        <fullName evidence="1">Uncharacterized protein</fullName>
    </submittedName>
</protein>
<keyword evidence="2" id="KW-1185">Reference proteome</keyword>
<reference evidence="1 2" key="1">
    <citation type="submission" date="2020-08" db="EMBL/GenBank/DDBJ databases">
        <title>Genomic Encyclopedia of Type Strains, Phase IV (KMG-IV): sequencing the most valuable type-strain genomes for metagenomic binning, comparative biology and taxonomic classification.</title>
        <authorList>
            <person name="Goeker M."/>
        </authorList>
    </citation>
    <scope>NUCLEOTIDE SEQUENCE [LARGE SCALE GENOMIC DNA]</scope>
    <source>
        <strain evidence="1 2">DSM 43350</strain>
    </source>
</reference>